<dbReference type="PROSITE" id="PS51257">
    <property type="entry name" value="PROKAR_LIPOPROTEIN"/>
    <property type="match status" value="1"/>
</dbReference>
<keyword evidence="1" id="KW-0732">Signal</keyword>
<feature type="chain" id="PRO_5047176498" description="LppU protein" evidence="1">
    <location>
        <begin position="37"/>
        <end position="201"/>
    </location>
</feature>
<evidence type="ECO:0000313" key="3">
    <source>
        <dbReference type="Proteomes" id="UP001081071"/>
    </source>
</evidence>
<feature type="signal peptide" evidence="1">
    <location>
        <begin position="1"/>
        <end position="36"/>
    </location>
</feature>
<dbReference type="Proteomes" id="UP001081071">
    <property type="component" value="Unassembled WGS sequence"/>
</dbReference>
<name>A0ABT4MCW1_9NOCA</name>
<evidence type="ECO:0000313" key="2">
    <source>
        <dbReference type="EMBL" id="MCZ4517591.1"/>
    </source>
</evidence>
<gene>
    <name evidence="2" type="ORF">O4220_03620</name>
</gene>
<keyword evidence="3" id="KW-1185">Reference proteome</keyword>
<protein>
    <recommendedName>
        <fullName evidence="4">LppU protein</fullName>
    </recommendedName>
</protein>
<sequence>MASSNRSVRALVLALTACTALILAGCASEVSGTAVAISGATIAPTTTSAPRTTTSTPTPDIDDGGSVDIDVEIGECVNLGGTVDEATIANATCGSPESNYVVFAKTPTSAECPADADQYYYETYFDIEQGALCLDIDWVVGGCMDIVGEFAQRVDCATPGADTRRVVTILQGTSSVDDCPDPALYGYEKDSRNFVVCVERL</sequence>
<dbReference type="EMBL" id="JAPWIJ010000001">
    <property type="protein sequence ID" value="MCZ4517591.1"/>
    <property type="molecule type" value="Genomic_DNA"/>
</dbReference>
<accession>A0ABT4MCW1</accession>
<proteinExistence type="predicted"/>
<dbReference type="RefSeq" id="WP_269602197.1">
    <property type="nucleotide sequence ID" value="NZ_JAPWIJ010000001.1"/>
</dbReference>
<comment type="caution">
    <text evidence="2">The sequence shown here is derived from an EMBL/GenBank/DDBJ whole genome shotgun (WGS) entry which is preliminary data.</text>
</comment>
<organism evidence="2 3">
    <name type="scientific">Rhodococcus ruber</name>
    <dbReference type="NCBI Taxonomy" id="1830"/>
    <lineage>
        <taxon>Bacteria</taxon>
        <taxon>Bacillati</taxon>
        <taxon>Actinomycetota</taxon>
        <taxon>Actinomycetes</taxon>
        <taxon>Mycobacteriales</taxon>
        <taxon>Nocardiaceae</taxon>
        <taxon>Rhodococcus</taxon>
    </lineage>
</organism>
<reference evidence="2" key="1">
    <citation type="submission" date="2022-12" db="EMBL/GenBank/DDBJ databases">
        <authorList>
            <person name="Krivoruchko A.V."/>
            <person name="Elkin A."/>
        </authorList>
    </citation>
    <scope>NUCLEOTIDE SEQUENCE</scope>
    <source>
        <strain evidence="2">IEGM 1391</strain>
    </source>
</reference>
<evidence type="ECO:0000256" key="1">
    <source>
        <dbReference type="SAM" id="SignalP"/>
    </source>
</evidence>
<evidence type="ECO:0008006" key="4">
    <source>
        <dbReference type="Google" id="ProtNLM"/>
    </source>
</evidence>